<feature type="transmembrane region" description="Helical" evidence="9">
    <location>
        <begin position="155"/>
        <end position="177"/>
    </location>
</feature>
<comment type="caution">
    <text evidence="12">The sequence shown here is derived from an EMBL/GenBank/DDBJ whole genome shotgun (WGS) entry which is preliminary data.</text>
</comment>
<dbReference type="InterPro" id="IPR058533">
    <property type="entry name" value="Cation_efflux_TM"/>
</dbReference>
<dbReference type="GeneID" id="303308399"/>
<dbReference type="NCBIfam" id="TIGR01297">
    <property type="entry name" value="CDF"/>
    <property type="match status" value="1"/>
</dbReference>
<keyword evidence="13" id="KW-1185">Reference proteome</keyword>
<keyword evidence="8 9" id="KW-0472">Membrane</keyword>
<dbReference type="GO" id="GO:0005385">
    <property type="term" value="F:zinc ion transmembrane transporter activity"/>
    <property type="evidence" value="ECO:0007669"/>
    <property type="project" value="TreeGrafter"/>
</dbReference>
<dbReference type="InterPro" id="IPR036837">
    <property type="entry name" value="Cation_efflux_CTD_sf"/>
</dbReference>
<organism evidence="12 13">
    <name type="scientific">Psychrobacter piscatorii</name>
    <dbReference type="NCBI Taxonomy" id="554343"/>
    <lineage>
        <taxon>Bacteria</taxon>
        <taxon>Pseudomonadati</taxon>
        <taxon>Pseudomonadota</taxon>
        <taxon>Gammaproteobacteria</taxon>
        <taxon>Moraxellales</taxon>
        <taxon>Moraxellaceae</taxon>
        <taxon>Psychrobacter</taxon>
    </lineage>
</organism>
<evidence type="ECO:0000256" key="4">
    <source>
        <dbReference type="ARBA" id="ARBA00022692"/>
    </source>
</evidence>
<keyword evidence="5" id="KW-0862">Zinc</keyword>
<dbReference type="PANTHER" id="PTHR11562">
    <property type="entry name" value="CATION EFFLUX PROTEIN/ ZINC TRANSPORTER"/>
    <property type="match status" value="1"/>
</dbReference>
<feature type="transmembrane region" description="Helical" evidence="9">
    <location>
        <begin position="183"/>
        <end position="204"/>
    </location>
</feature>
<feature type="transmembrane region" description="Helical" evidence="9">
    <location>
        <begin position="88"/>
        <end position="107"/>
    </location>
</feature>
<proteinExistence type="inferred from homology"/>
<keyword evidence="5" id="KW-0864">Zinc transport</keyword>
<dbReference type="Proteomes" id="UP000051202">
    <property type="component" value="Unassembled WGS sequence"/>
</dbReference>
<evidence type="ECO:0000256" key="2">
    <source>
        <dbReference type="ARBA" id="ARBA00008873"/>
    </source>
</evidence>
<comment type="subcellular location">
    <subcellularLocation>
        <location evidence="1">Membrane</location>
        <topology evidence="1">Multi-pass membrane protein</topology>
    </subcellularLocation>
</comment>
<dbReference type="RefSeq" id="WP_058025953.1">
    <property type="nucleotide sequence ID" value="NZ_JBHOFW010000020.1"/>
</dbReference>
<evidence type="ECO:0000256" key="8">
    <source>
        <dbReference type="ARBA" id="ARBA00023136"/>
    </source>
</evidence>
<gene>
    <name evidence="12" type="ORF">AS194_12715</name>
</gene>
<protein>
    <submittedName>
        <fullName evidence="12">Cation transporter</fullName>
    </submittedName>
</protein>
<dbReference type="Pfam" id="PF01545">
    <property type="entry name" value="Cation_efflux"/>
    <property type="match status" value="1"/>
</dbReference>
<keyword evidence="6 9" id="KW-1133">Transmembrane helix</keyword>
<feature type="transmembrane region" description="Helical" evidence="9">
    <location>
        <begin position="20"/>
        <end position="40"/>
    </location>
</feature>
<reference evidence="12 13" key="1">
    <citation type="submission" date="2015-11" db="EMBL/GenBank/DDBJ databases">
        <title>Permanent draft genome of Psychrobacter piscatorii LQ58.</title>
        <authorList>
            <person name="Zhou M."/>
            <person name="Dong B."/>
            <person name="Liu Q."/>
        </authorList>
    </citation>
    <scope>NUCLEOTIDE SEQUENCE [LARGE SCALE GENOMIC DNA]</scope>
    <source>
        <strain evidence="12 13">LQ58</strain>
    </source>
</reference>
<dbReference type="SUPFAM" id="SSF161111">
    <property type="entry name" value="Cation efflux protein transmembrane domain-like"/>
    <property type="match status" value="1"/>
</dbReference>
<comment type="similarity">
    <text evidence="2">Belongs to the cation diffusion facilitator (CDF) transporter (TC 2.A.4) family. SLC30A subfamily.</text>
</comment>
<evidence type="ECO:0000313" key="12">
    <source>
        <dbReference type="EMBL" id="KRU21252.1"/>
    </source>
</evidence>
<name>A0A0T6DMK9_9GAMM</name>
<dbReference type="PANTHER" id="PTHR11562:SF17">
    <property type="entry name" value="RE54080P-RELATED"/>
    <property type="match status" value="1"/>
</dbReference>
<feature type="transmembrane region" description="Helical" evidence="9">
    <location>
        <begin position="119"/>
        <end position="143"/>
    </location>
</feature>
<evidence type="ECO:0000256" key="5">
    <source>
        <dbReference type="ARBA" id="ARBA00022906"/>
    </source>
</evidence>
<feature type="domain" description="Cation efflux protein transmembrane" evidence="10">
    <location>
        <begin position="23"/>
        <end position="209"/>
    </location>
</feature>
<dbReference type="InterPro" id="IPR050681">
    <property type="entry name" value="CDF/SLC30A"/>
</dbReference>
<keyword evidence="3" id="KW-0813">Transport</keyword>
<dbReference type="GO" id="GO:0005886">
    <property type="term" value="C:plasma membrane"/>
    <property type="evidence" value="ECO:0007669"/>
    <property type="project" value="TreeGrafter"/>
</dbReference>
<evidence type="ECO:0000313" key="13">
    <source>
        <dbReference type="Proteomes" id="UP000051202"/>
    </source>
</evidence>
<evidence type="ECO:0000256" key="1">
    <source>
        <dbReference type="ARBA" id="ARBA00004141"/>
    </source>
</evidence>
<evidence type="ECO:0000256" key="3">
    <source>
        <dbReference type="ARBA" id="ARBA00022448"/>
    </source>
</evidence>
<dbReference type="Pfam" id="PF16916">
    <property type="entry name" value="ZT_dimer"/>
    <property type="match status" value="1"/>
</dbReference>
<keyword evidence="4 9" id="KW-0812">Transmembrane</keyword>
<accession>A0A0T6DMK9</accession>
<dbReference type="AlphaFoldDB" id="A0A0T6DMK9"/>
<dbReference type="EMBL" id="LNDJ01000132">
    <property type="protein sequence ID" value="KRU21252.1"/>
    <property type="molecule type" value="Genomic_DNA"/>
</dbReference>
<feature type="transmembrane region" description="Helical" evidence="9">
    <location>
        <begin position="46"/>
        <end position="67"/>
    </location>
</feature>
<sequence>MSNSDNHSHQAPDPKNMNKAFYIGIGLNSAFTLIEFIVGYSTNSLALIADASHNLSDVASLIISLIGMKLAQKASTTLYTYGYKKASIMASLINAILLVTIVIGIAYEALGRFDTIPEVAGKVIIITALIGVFINTVSAFAFYKGQKDDINIKGAFLHLMVDALVSVGVVISGIIIYYTSWNIVDPLVSLIISVVILLSTWGLLKESIKLAIDGVPQNVDLSKITAILESYNFIQNFHHLHIWALSTTENALTVHIVPKTDITFEETITMKENIKEDLAHQNIQHATIEFGTKADDNQKSRALNESIN</sequence>
<dbReference type="InterPro" id="IPR002524">
    <property type="entry name" value="Cation_efflux"/>
</dbReference>
<dbReference type="InterPro" id="IPR027469">
    <property type="entry name" value="Cation_efflux_TMD_sf"/>
</dbReference>
<dbReference type="SUPFAM" id="SSF160240">
    <property type="entry name" value="Cation efflux protein cytoplasmic domain-like"/>
    <property type="match status" value="1"/>
</dbReference>
<evidence type="ECO:0000259" key="10">
    <source>
        <dbReference type="Pfam" id="PF01545"/>
    </source>
</evidence>
<keyword evidence="7" id="KW-0406">Ion transport</keyword>
<dbReference type="InterPro" id="IPR027470">
    <property type="entry name" value="Cation_efflux_CTD"/>
</dbReference>
<feature type="domain" description="Cation efflux protein cytoplasmic" evidence="11">
    <location>
        <begin position="216"/>
        <end position="288"/>
    </location>
</feature>
<evidence type="ECO:0000259" key="11">
    <source>
        <dbReference type="Pfam" id="PF16916"/>
    </source>
</evidence>
<evidence type="ECO:0000256" key="6">
    <source>
        <dbReference type="ARBA" id="ARBA00022989"/>
    </source>
</evidence>
<evidence type="ECO:0000256" key="7">
    <source>
        <dbReference type="ARBA" id="ARBA00023065"/>
    </source>
</evidence>
<dbReference type="Gene3D" id="1.20.1510.10">
    <property type="entry name" value="Cation efflux protein transmembrane domain"/>
    <property type="match status" value="1"/>
</dbReference>
<evidence type="ECO:0000256" key="9">
    <source>
        <dbReference type="SAM" id="Phobius"/>
    </source>
</evidence>